<keyword evidence="2" id="KW-1185">Reference proteome</keyword>
<evidence type="ECO:0000313" key="1">
    <source>
        <dbReference type="EMBL" id="VDK22597.1"/>
    </source>
</evidence>
<dbReference type="InterPro" id="IPR015943">
    <property type="entry name" value="WD40/YVTN_repeat-like_dom_sf"/>
</dbReference>
<accession>A0A3P6NLS6</accession>
<dbReference type="AlphaFoldDB" id="A0A3P6NLS6"/>
<evidence type="ECO:0000313" key="2">
    <source>
        <dbReference type="Proteomes" id="UP000267096"/>
    </source>
</evidence>
<dbReference type="Gene3D" id="2.130.10.10">
    <property type="entry name" value="YVTN repeat-like/Quinoprotein amine dehydrogenase"/>
    <property type="match status" value="1"/>
</dbReference>
<name>A0A3P6NLS6_ANISI</name>
<sequence length="156" mass="17942">MQLVYSSCEEGFICCWELESGNLLRTMEDVFAMNTSVELAYTDTLLLGYCSDGGHLWLWNKFNNKLITKITYALSDDENSRVYVDKKSFLVVVNNDLVATSCGDSVQFWDINYRVMIRKVQLCGLIDRLIALDSKSILCCSMNNLYRIDVPLMRFN</sequence>
<dbReference type="OrthoDB" id="60477at2759"/>
<organism evidence="1 2">
    <name type="scientific">Anisakis simplex</name>
    <name type="common">Herring worm</name>
    <dbReference type="NCBI Taxonomy" id="6269"/>
    <lineage>
        <taxon>Eukaryota</taxon>
        <taxon>Metazoa</taxon>
        <taxon>Ecdysozoa</taxon>
        <taxon>Nematoda</taxon>
        <taxon>Chromadorea</taxon>
        <taxon>Rhabditida</taxon>
        <taxon>Spirurina</taxon>
        <taxon>Ascaridomorpha</taxon>
        <taxon>Ascaridoidea</taxon>
        <taxon>Anisakidae</taxon>
        <taxon>Anisakis</taxon>
        <taxon>Anisakis simplex complex</taxon>
    </lineage>
</organism>
<protein>
    <submittedName>
        <fullName evidence="1">Uncharacterized protein</fullName>
    </submittedName>
</protein>
<dbReference type="InterPro" id="IPR036322">
    <property type="entry name" value="WD40_repeat_dom_sf"/>
</dbReference>
<dbReference type="Proteomes" id="UP000267096">
    <property type="component" value="Unassembled WGS sequence"/>
</dbReference>
<gene>
    <name evidence="1" type="ORF">ASIM_LOCUS3907</name>
</gene>
<proteinExistence type="predicted"/>
<dbReference type="EMBL" id="UYRR01006424">
    <property type="protein sequence ID" value="VDK22597.1"/>
    <property type="molecule type" value="Genomic_DNA"/>
</dbReference>
<dbReference type="SUPFAM" id="SSF50978">
    <property type="entry name" value="WD40 repeat-like"/>
    <property type="match status" value="1"/>
</dbReference>
<reference evidence="1 2" key="1">
    <citation type="submission" date="2018-11" db="EMBL/GenBank/DDBJ databases">
        <authorList>
            <consortium name="Pathogen Informatics"/>
        </authorList>
    </citation>
    <scope>NUCLEOTIDE SEQUENCE [LARGE SCALE GENOMIC DNA]</scope>
</reference>